<dbReference type="Gene3D" id="3.30.1390.20">
    <property type="entry name" value="Ribosomal protein L30, ferredoxin-like fold domain"/>
    <property type="match status" value="1"/>
</dbReference>
<dbReference type="GeneID" id="83696720"/>
<evidence type="ECO:0000256" key="2">
    <source>
        <dbReference type="ARBA" id="ARBA00011838"/>
    </source>
</evidence>
<organism evidence="8 9">
    <name type="scientific">Auritidibacter ignavus</name>
    <dbReference type="NCBI Taxonomy" id="678932"/>
    <lineage>
        <taxon>Bacteria</taxon>
        <taxon>Bacillati</taxon>
        <taxon>Actinomycetota</taxon>
        <taxon>Actinomycetes</taxon>
        <taxon>Micrococcales</taxon>
        <taxon>Micrococcaceae</taxon>
        <taxon>Auritidibacter</taxon>
    </lineage>
</organism>
<evidence type="ECO:0000256" key="5">
    <source>
        <dbReference type="HAMAP-Rule" id="MF_01371"/>
    </source>
</evidence>
<dbReference type="CDD" id="cd01658">
    <property type="entry name" value="Ribosomal_L30"/>
    <property type="match status" value="1"/>
</dbReference>
<sequence>MATNNGSTPKNITASDATLAITQIRSTVGRKPKHRETVRSLGLKRIGHTVTRTADESTVGMINTVRHLVTVEEVNNG</sequence>
<evidence type="ECO:0000256" key="4">
    <source>
        <dbReference type="ARBA" id="ARBA00023274"/>
    </source>
</evidence>
<gene>
    <name evidence="5 8" type="primary">rpmD</name>
    <name evidence="8" type="ORF">QDX21_12760</name>
</gene>
<evidence type="ECO:0000313" key="9">
    <source>
        <dbReference type="Proteomes" id="UP001224674"/>
    </source>
</evidence>
<evidence type="ECO:0000256" key="1">
    <source>
        <dbReference type="ARBA" id="ARBA00007594"/>
    </source>
</evidence>
<dbReference type="SUPFAM" id="SSF55129">
    <property type="entry name" value="Ribosomal protein L30p/L7e"/>
    <property type="match status" value="1"/>
</dbReference>
<reference evidence="8 9" key="1">
    <citation type="submission" date="2023-03" db="EMBL/GenBank/DDBJ databases">
        <title>Complete genome sequences of several Auritidibacter ignavus strains isolated from ear infections.</title>
        <authorList>
            <person name="Baehr T."/>
            <person name="Baumhoegger A.M."/>
        </authorList>
    </citation>
    <scope>NUCLEOTIDE SEQUENCE [LARGE SCALE GENOMIC DNA]</scope>
    <source>
        <strain evidence="8 9">BABAE-6</strain>
    </source>
</reference>
<protein>
    <recommendedName>
        <fullName evidence="5">Large ribosomal subunit protein uL30</fullName>
    </recommendedName>
</protein>
<keyword evidence="3 5" id="KW-0689">Ribosomal protein</keyword>
<accession>A0AAJ6AH06</accession>
<dbReference type="RefSeq" id="WP_110097912.1">
    <property type="nucleotide sequence ID" value="NZ_CP122561.1"/>
</dbReference>
<dbReference type="InterPro" id="IPR016082">
    <property type="entry name" value="Ribosomal_uL30_ferredoxin-like"/>
</dbReference>
<comment type="subunit">
    <text evidence="2 5">Part of the 50S ribosomal subunit.</text>
</comment>
<comment type="similarity">
    <text evidence="1 5 6">Belongs to the universal ribosomal protein uL30 family.</text>
</comment>
<keyword evidence="9" id="KW-1185">Reference proteome</keyword>
<dbReference type="EMBL" id="CP122566">
    <property type="protein sequence ID" value="WGH93140.1"/>
    <property type="molecule type" value="Genomic_DNA"/>
</dbReference>
<keyword evidence="4 5" id="KW-0687">Ribonucleoprotein</keyword>
<evidence type="ECO:0000256" key="6">
    <source>
        <dbReference type="RuleBase" id="RU003734"/>
    </source>
</evidence>
<proteinExistence type="inferred from homology"/>
<name>A0AAJ6AH06_9MICC</name>
<dbReference type="AlphaFoldDB" id="A0AAJ6AH06"/>
<evidence type="ECO:0000313" key="8">
    <source>
        <dbReference type="EMBL" id="WGH93140.1"/>
    </source>
</evidence>
<dbReference type="PANTHER" id="PTHR15892">
    <property type="entry name" value="MITOCHONDRIAL RIBOSOMAL PROTEIN L30"/>
    <property type="match status" value="1"/>
</dbReference>
<dbReference type="GO" id="GO:0003735">
    <property type="term" value="F:structural constituent of ribosome"/>
    <property type="evidence" value="ECO:0007669"/>
    <property type="project" value="InterPro"/>
</dbReference>
<dbReference type="Pfam" id="PF00327">
    <property type="entry name" value="Ribosomal_L30"/>
    <property type="match status" value="1"/>
</dbReference>
<evidence type="ECO:0000256" key="3">
    <source>
        <dbReference type="ARBA" id="ARBA00022980"/>
    </source>
</evidence>
<dbReference type="Proteomes" id="UP001224674">
    <property type="component" value="Chromosome"/>
</dbReference>
<dbReference type="InterPro" id="IPR005996">
    <property type="entry name" value="Ribosomal_uL30_bac-type"/>
</dbReference>
<feature type="domain" description="Large ribosomal subunit protein uL30-like ferredoxin-like fold" evidence="7">
    <location>
        <begin position="19"/>
        <end position="69"/>
    </location>
</feature>
<dbReference type="HAMAP" id="MF_01371_B">
    <property type="entry name" value="Ribosomal_uL30_B"/>
    <property type="match status" value="1"/>
</dbReference>
<evidence type="ECO:0000259" key="7">
    <source>
        <dbReference type="Pfam" id="PF00327"/>
    </source>
</evidence>
<dbReference type="InterPro" id="IPR018038">
    <property type="entry name" value="Ribosomal_uL30_CS"/>
</dbReference>
<dbReference type="InterPro" id="IPR036919">
    <property type="entry name" value="Ribo_uL30_ferredoxin-like_sf"/>
</dbReference>
<dbReference type="PANTHER" id="PTHR15892:SF2">
    <property type="entry name" value="LARGE RIBOSOMAL SUBUNIT PROTEIN UL30M"/>
    <property type="match status" value="1"/>
</dbReference>
<dbReference type="NCBIfam" id="TIGR01308">
    <property type="entry name" value="rpmD_bact"/>
    <property type="match status" value="1"/>
</dbReference>
<dbReference type="GO" id="GO:0006412">
    <property type="term" value="P:translation"/>
    <property type="evidence" value="ECO:0007669"/>
    <property type="project" value="UniProtKB-UniRule"/>
</dbReference>
<dbReference type="PROSITE" id="PS00634">
    <property type="entry name" value="RIBOSOMAL_L30"/>
    <property type="match status" value="1"/>
</dbReference>
<dbReference type="GO" id="GO:0022625">
    <property type="term" value="C:cytosolic large ribosomal subunit"/>
    <property type="evidence" value="ECO:0007669"/>
    <property type="project" value="TreeGrafter"/>
</dbReference>